<dbReference type="EMBL" id="BMOB01000004">
    <property type="protein sequence ID" value="GGI84593.1"/>
    <property type="molecule type" value="Genomic_DNA"/>
</dbReference>
<dbReference type="OrthoDB" id="5650953at2"/>
<dbReference type="Proteomes" id="UP000630149">
    <property type="component" value="Unassembled WGS sequence"/>
</dbReference>
<organism evidence="1 2">
    <name type="scientific">Legionella impletisoli</name>
    <dbReference type="NCBI Taxonomy" id="343510"/>
    <lineage>
        <taxon>Bacteria</taxon>
        <taxon>Pseudomonadati</taxon>
        <taxon>Pseudomonadota</taxon>
        <taxon>Gammaproteobacteria</taxon>
        <taxon>Legionellales</taxon>
        <taxon>Legionellaceae</taxon>
        <taxon>Legionella</taxon>
    </lineage>
</organism>
<gene>
    <name evidence="1" type="ORF">GCM10007966_11460</name>
</gene>
<protein>
    <submittedName>
        <fullName evidence="1">Uncharacterized protein</fullName>
    </submittedName>
</protein>
<reference evidence="1" key="1">
    <citation type="journal article" date="2014" name="Int. J. Syst. Evol. Microbiol.">
        <title>Complete genome sequence of Corynebacterium casei LMG S-19264T (=DSM 44701T), isolated from a smear-ripened cheese.</title>
        <authorList>
            <consortium name="US DOE Joint Genome Institute (JGI-PGF)"/>
            <person name="Walter F."/>
            <person name="Albersmeier A."/>
            <person name="Kalinowski J."/>
            <person name="Ruckert C."/>
        </authorList>
    </citation>
    <scope>NUCLEOTIDE SEQUENCE</scope>
    <source>
        <strain evidence="1">JCM 13919</strain>
    </source>
</reference>
<comment type="caution">
    <text evidence="1">The sequence shown here is derived from an EMBL/GenBank/DDBJ whole genome shotgun (WGS) entry which is preliminary data.</text>
</comment>
<dbReference type="RefSeq" id="WP_131776564.1">
    <property type="nucleotide sequence ID" value="NZ_BMOB01000004.1"/>
</dbReference>
<keyword evidence="2" id="KW-1185">Reference proteome</keyword>
<reference evidence="1" key="2">
    <citation type="submission" date="2020-09" db="EMBL/GenBank/DDBJ databases">
        <authorList>
            <person name="Sun Q."/>
            <person name="Ohkuma M."/>
        </authorList>
    </citation>
    <scope>NUCLEOTIDE SEQUENCE</scope>
    <source>
        <strain evidence="1">JCM 13919</strain>
    </source>
</reference>
<evidence type="ECO:0000313" key="2">
    <source>
        <dbReference type="Proteomes" id="UP000630149"/>
    </source>
</evidence>
<dbReference type="AlphaFoldDB" id="A0A917NBI3"/>
<name>A0A917NBI3_9GAMM</name>
<sequence length="542" mass="62863">MVNIERLKTWLHDIAEVIEQSQNLDPRHYSHFIQEPELAIGLIDLIVAMEELDIDVAKPYYSACVFALEICISQLQAATESQNKLAARLLDQLMSHLADSIQTSGHSLSFWLPILNAFYEVHVELSDELKEAYYSLASEEELTLPQEEDAHLNSIRDLIEELSDLSTFDIAENFFAQSYALPAEFFTDLVIDLYSIEEGQDIALLTLLHPKAEVRDVVIGTIDLLMDKITLNSVSLSRLQAIKHWYPISYQAQFDRWIKIQRKRGVVFQNEKKNPTLRIKASEVDGSGAQGIFIHFKQRKINRLCGLLFKLDIGIKDAWFTPDIPTDELNRYYDESFEETVMLRDVDIDYLTCLTNHFLAISIAHGEMPDLHLLEIQEELGLQFIPQHIDEKALLQQLTIQIAPFTHVRVDEALQRSRGWSKTKRFTESWYIENQDVDKVVNQFCSFMQGTKVCDFEAAMDAVFAQVFEKQRDRWLFHFIWVALWLKNKARKSEKTWEDCVLIAHLIAQNKPLCELPIMQEICEQTVHNSIETMTERRTYLT</sequence>
<accession>A0A917NBI3</accession>
<proteinExistence type="predicted"/>
<evidence type="ECO:0000313" key="1">
    <source>
        <dbReference type="EMBL" id="GGI84593.1"/>
    </source>
</evidence>